<feature type="compositionally biased region" description="Low complexity" evidence="3">
    <location>
        <begin position="562"/>
        <end position="573"/>
    </location>
</feature>
<dbReference type="Gene3D" id="1.10.287.1490">
    <property type="match status" value="1"/>
</dbReference>
<feature type="region of interest" description="Disordered" evidence="3">
    <location>
        <begin position="535"/>
        <end position="609"/>
    </location>
</feature>
<feature type="domain" description="Mto1-like Mto2p-binding" evidence="4">
    <location>
        <begin position="613"/>
        <end position="661"/>
    </location>
</feature>
<dbReference type="PANTHER" id="PTHR23157">
    <property type="entry name" value="GRIP AND COILED-COIL DOMAIN-CONTAINING PROTEIN 1"/>
    <property type="match status" value="1"/>
</dbReference>
<comment type="caution">
    <text evidence="5">The sequence shown here is derived from an EMBL/GenBank/DDBJ whole genome shotgun (WGS) entry which is preliminary data.</text>
</comment>
<keyword evidence="6" id="KW-1185">Reference proteome</keyword>
<feature type="compositionally biased region" description="Low complexity" evidence="3">
    <location>
        <begin position="584"/>
        <end position="597"/>
    </location>
</feature>
<evidence type="ECO:0000259" key="4">
    <source>
        <dbReference type="Pfam" id="PF12808"/>
    </source>
</evidence>
<reference evidence="5 6" key="1">
    <citation type="submission" date="2020-03" db="EMBL/GenBank/DDBJ databases">
        <title>Draft Genome Sequence of Cudoniella acicularis.</title>
        <authorList>
            <person name="Buettner E."/>
            <person name="Kellner H."/>
        </authorList>
    </citation>
    <scope>NUCLEOTIDE SEQUENCE [LARGE SCALE GENOMIC DNA]</scope>
    <source>
        <strain evidence="5 6">DSM 108380</strain>
    </source>
</reference>
<name>A0A8H4RCR8_9HELO</name>
<dbReference type="EMBL" id="JAAMPI010001200">
    <property type="protein sequence ID" value="KAF4626211.1"/>
    <property type="molecule type" value="Genomic_DNA"/>
</dbReference>
<keyword evidence="2" id="KW-0175">Coiled coil</keyword>
<gene>
    <name evidence="5" type="ORF">G7Y89_g11950</name>
</gene>
<organism evidence="5 6">
    <name type="scientific">Cudoniella acicularis</name>
    <dbReference type="NCBI Taxonomy" id="354080"/>
    <lineage>
        <taxon>Eukaryota</taxon>
        <taxon>Fungi</taxon>
        <taxon>Dikarya</taxon>
        <taxon>Ascomycota</taxon>
        <taxon>Pezizomycotina</taxon>
        <taxon>Leotiomycetes</taxon>
        <taxon>Helotiales</taxon>
        <taxon>Tricladiaceae</taxon>
        <taxon>Cudoniella</taxon>
    </lineage>
</organism>
<dbReference type="AlphaFoldDB" id="A0A8H4RCR8"/>
<feature type="coiled-coil region" evidence="2">
    <location>
        <begin position="183"/>
        <end position="310"/>
    </location>
</feature>
<evidence type="ECO:0000256" key="1">
    <source>
        <dbReference type="ARBA" id="ARBA00004184"/>
    </source>
</evidence>
<sequence length="958" mass="106988">MEDFETAVEQKKQAEALATELQEALEVAETDLLTMQTDRDEALQGQEEAEIMFESLRKEAQEELDGFAAEAEEAQAEIERLQTELADTTENFNALQNEMREMSEGVVRLEDDHEQKSRRIQDLERDLEDANRELEQMEKNLVEANGKINRLSVQQESSQGEIAFLREEQDGDKIKIGDLEAAVRHTEQCLREERERIKELEERLASERHQREVVAGKEKQEIQQYINELNREASGAKDESRRLRKNLTSREVEAAEWKQRLMELENNLREALGDLNGTRSSLLNSIAKLQRELENTIRDLDTKKESLTEKERLIRQRDALLESHALESRKLADMLDKERQLHRNTKHQFETFQKTTHHTTRTLSQQEARVLELETSRQQDRRKIASLETNFKDQMNERNNLLLALWNRLSALCGIDWTHNNSLINGRALPSLEAVTTMLPGFSKNLIAAVKTIESLVGDFKTRIRSVEKDLWKEYQTLETNLELRTKRLDRLETMARSAIPGGNGDAKAEIAKLRDVNRTLKTEVASLRVARDVRNGAYQDGSPSPSVPTGPRNKIVDKTRTSTLTRTSTSSSAVETFDRPQPSRRGSTSTGTTPKSPGRDSLNDDGYTPDLRWQVRLQELEYKLKAEREARKTDRSSARQRLQEASRENAELVAEVERNKVVLAWAAKRGEAFDIVDSLHARAALWDGWDVKTIRSISYLLLVLEAQAGDSSCNHGYHSTTIKTENCTSTVTATYYVVLIDNTPPPSTLSKKTVEPPNTPVTITPTSIPAYVTTACDGNATPVSIAYSTTYTTQTVTSFLVLASLTPPQYLVLTPLASFPPLTGVLFTPLLSSASIFTLTSSPFFPPNSGFTSAGALSSSNLFPYQLAGSDSPYLYFGSTQQLLGQDDVDSIIAPLGLTIEAINMVDGDRTLMACEGVEGTGSPVLGLAVTEGDGDTVPSTGASCEGVELVAVPLPL</sequence>
<feature type="coiled-coil region" evidence="2">
    <location>
        <begin position="370"/>
        <end position="397"/>
    </location>
</feature>
<dbReference type="OrthoDB" id="10255000at2759"/>
<dbReference type="InterPro" id="IPR024545">
    <property type="entry name" value="Mto1-like_Mto2p-bd"/>
</dbReference>
<dbReference type="Proteomes" id="UP000566819">
    <property type="component" value="Unassembled WGS sequence"/>
</dbReference>
<evidence type="ECO:0000313" key="6">
    <source>
        <dbReference type="Proteomes" id="UP000566819"/>
    </source>
</evidence>
<feature type="coiled-coil region" evidence="2">
    <location>
        <begin position="475"/>
        <end position="524"/>
    </location>
</feature>
<dbReference type="Pfam" id="PF12808">
    <property type="entry name" value="Mto2_bdg"/>
    <property type="match status" value="1"/>
</dbReference>
<comment type="subcellular location">
    <subcellularLocation>
        <location evidence="1">Endomembrane system</location>
        <topology evidence="1">Peripheral membrane protein</topology>
    </subcellularLocation>
</comment>
<dbReference type="PANTHER" id="PTHR23157:SF25">
    <property type="entry name" value="GRIP AND COILED-COIL DOMAIN-CONTAINING PROTEIN 1"/>
    <property type="match status" value="1"/>
</dbReference>
<dbReference type="GO" id="GO:0005794">
    <property type="term" value="C:Golgi apparatus"/>
    <property type="evidence" value="ECO:0007669"/>
    <property type="project" value="TreeGrafter"/>
</dbReference>
<dbReference type="InterPro" id="IPR051952">
    <property type="entry name" value="Golgi-autophagy_related"/>
</dbReference>
<protein>
    <recommendedName>
        <fullName evidence="4">Mto1-like Mto2p-binding domain-containing protein</fullName>
    </recommendedName>
</protein>
<feature type="region of interest" description="Disordered" evidence="3">
    <location>
        <begin position="628"/>
        <end position="648"/>
    </location>
</feature>
<evidence type="ECO:0000256" key="3">
    <source>
        <dbReference type="SAM" id="MobiDB-lite"/>
    </source>
</evidence>
<evidence type="ECO:0000256" key="2">
    <source>
        <dbReference type="SAM" id="Coils"/>
    </source>
</evidence>
<accession>A0A8H4RCR8</accession>
<evidence type="ECO:0000313" key="5">
    <source>
        <dbReference type="EMBL" id="KAF4626211.1"/>
    </source>
</evidence>
<feature type="coiled-coil region" evidence="2">
    <location>
        <begin position="4"/>
        <end position="154"/>
    </location>
</feature>
<proteinExistence type="predicted"/>
<dbReference type="SUPFAM" id="SSF90257">
    <property type="entry name" value="Myosin rod fragments"/>
    <property type="match status" value="1"/>
</dbReference>